<evidence type="ECO:0000313" key="2">
    <source>
        <dbReference type="EMBL" id="KCZ81198.1"/>
    </source>
</evidence>
<feature type="domain" description="USP" evidence="1">
    <location>
        <begin position="174"/>
        <end position="753"/>
    </location>
</feature>
<dbReference type="OrthoDB" id="2195025at2759"/>
<dbReference type="STRING" id="1288291.A0A059F1N7"/>
<keyword evidence="3" id="KW-1185">Reference proteome</keyword>
<dbReference type="HOGENOM" id="CLU_371724_0_0_1"/>
<reference evidence="3" key="1">
    <citation type="submission" date="2013-02" db="EMBL/GenBank/DDBJ databases">
        <authorList>
            <consortium name="The Broad Institute Genome Sequencing Platform"/>
            <person name="Cuomo C."/>
            <person name="Becnel J."/>
            <person name="Sanscrainte N."/>
            <person name="Walker B."/>
            <person name="Young S.K."/>
            <person name="Zeng Q."/>
            <person name="Gargeya S."/>
            <person name="Fitzgerald M."/>
            <person name="Haas B."/>
            <person name="Abouelleil A."/>
            <person name="Alvarado L."/>
            <person name="Arachchi H.M."/>
            <person name="Berlin A.M."/>
            <person name="Chapman S.B."/>
            <person name="Dewar J."/>
            <person name="Goldberg J."/>
            <person name="Griggs A."/>
            <person name="Gujja S."/>
            <person name="Hansen M."/>
            <person name="Howarth C."/>
            <person name="Imamovic A."/>
            <person name="Larimer J."/>
            <person name="McCowan C."/>
            <person name="Murphy C."/>
            <person name="Neiman D."/>
            <person name="Pearson M."/>
            <person name="Priest M."/>
            <person name="Roberts A."/>
            <person name="Saif S."/>
            <person name="Shea T."/>
            <person name="Sisk P."/>
            <person name="Sykes S."/>
            <person name="Wortman J."/>
            <person name="Nusbaum C."/>
            <person name="Birren B."/>
        </authorList>
    </citation>
    <scope>NUCLEOTIDE SEQUENCE [LARGE SCALE GENOMIC DNA]</scope>
    <source>
        <strain evidence="3">PRA339</strain>
    </source>
</reference>
<dbReference type="InterPro" id="IPR038765">
    <property type="entry name" value="Papain-like_cys_pep_sf"/>
</dbReference>
<dbReference type="PROSITE" id="PS50235">
    <property type="entry name" value="USP_3"/>
    <property type="match status" value="1"/>
</dbReference>
<dbReference type="GO" id="GO:0004843">
    <property type="term" value="F:cysteine-type deubiquitinase activity"/>
    <property type="evidence" value="ECO:0007669"/>
    <property type="project" value="InterPro"/>
</dbReference>
<organism evidence="2 3">
    <name type="scientific">Anncaliia algerae PRA339</name>
    <dbReference type="NCBI Taxonomy" id="1288291"/>
    <lineage>
        <taxon>Eukaryota</taxon>
        <taxon>Fungi</taxon>
        <taxon>Fungi incertae sedis</taxon>
        <taxon>Microsporidia</taxon>
        <taxon>Tubulinosematoidea</taxon>
        <taxon>Tubulinosematidae</taxon>
        <taxon>Anncaliia</taxon>
    </lineage>
</organism>
<dbReference type="SUPFAM" id="SSF54001">
    <property type="entry name" value="Cysteine proteinases"/>
    <property type="match status" value="1"/>
</dbReference>
<name>A0A059F1N7_9MICR</name>
<gene>
    <name evidence="2" type="ORF">H312_01408</name>
</gene>
<reference evidence="2 3" key="2">
    <citation type="submission" date="2014-03" db="EMBL/GenBank/DDBJ databases">
        <title>The Genome Sequence of Anncaliia algerae insect isolate PRA339.</title>
        <authorList>
            <consortium name="The Broad Institute Genome Sequencing Platform"/>
            <consortium name="The Broad Institute Genome Sequencing Center for Infectious Disease"/>
            <person name="Cuomo C."/>
            <person name="Becnel J."/>
            <person name="Sanscrainte N."/>
            <person name="Walker B."/>
            <person name="Young S.K."/>
            <person name="Zeng Q."/>
            <person name="Gargeya S."/>
            <person name="Fitzgerald M."/>
            <person name="Haas B."/>
            <person name="Abouelleil A."/>
            <person name="Alvarado L."/>
            <person name="Arachchi H.M."/>
            <person name="Berlin A.M."/>
            <person name="Chapman S.B."/>
            <person name="Dewar J."/>
            <person name="Goldberg J."/>
            <person name="Griggs A."/>
            <person name="Gujja S."/>
            <person name="Hansen M."/>
            <person name="Howarth C."/>
            <person name="Imamovic A."/>
            <person name="Larimer J."/>
            <person name="McCowan C."/>
            <person name="Murphy C."/>
            <person name="Neiman D."/>
            <person name="Pearson M."/>
            <person name="Priest M."/>
            <person name="Roberts A."/>
            <person name="Saif S."/>
            <person name="Shea T."/>
            <person name="Sisk P."/>
            <person name="Sykes S."/>
            <person name="Wortman J."/>
            <person name="Nusbaum C."/>
            <person name="Birren B."/>
        </authorList>
    </citation>
    <scope>NUCLEOTIDE SEQUENCE [LARGE SCALE GENOMIC DNA]</scope>
    <source>
        <strain evidence="2 3">PRA339</strain>
    </source>
</reference>
<dbReference type="InterPro" id="IPR050185">
    <property type="entry name" value="Ub_carboxyl-term_hydrolase"/>
</dbReference>
<dbReference type="AlphaFoldDB" id="A0A059F1N7"/>
<evidence type="ECO:0000313" key="3">
    <source>
        <dbReference type="Proteomes" id="UP000030655"/>
    </source>
</evidence>
<dbReference type="Proteomes" id="UP000030655">
    <property type="component" value="Unassembled WGS sequence"/>
</dbReference>
<proteinExistence type="predicted"/>
<sequence length="754" mass="88015">MKENNKDVIKQSELIRIEEDTGRNKVILDAIDIHFTKKEKSAPNIDDKLESNSFIKNEDLSETFLNQNKDCNDKLINENNKQMIDEEKYKVNKNILLNQEINVKNINVKNISNNNDYSSNKLNNINNLLINNSTDTFNAQFMNDKTNELINNLNNDSTEEEIKQIRMINYNSLVGLVNLGNTCFMNTAIQLIMNIPELVDYYLNDRFMHNIYYRNILGYKGEMGILFSHLVKEMRNTKDKFIRIADFKSGFTRITSKYADFEEEDAYEFMMTLLDCLHEDDQNTLKEERESIVSRLFNGTLTSKLQCLECSQIKEVKENFNSLSLSLLPINHKRVLFFKMGSFIPIELIVEYHWTIDNLIFVIQREYEVNDLIFVSVENGKIEKVYNSGNILSVNNDLYIYEYINSDSNNDNNNNIINNDDNNNLINNNNDTINIDNNNMINNNDILNNNIINNNINNNIDNNIKLINNNIINNNDTINNDNNSLINVNNDNLINDNLINDNNTFIYKHIKGTDEVINKLSGKYAWLRIAYNKYFFVKSYHKYLYLVLVTDSFSLHKLIDELMKTITDDYSDEDELIVDLSKSNKIFNIVTIISRKNFSHKNNLFTYNLTHKNTNDLNLLISLFTKRDYLLESNQCICEECNALTNHSKELCISQLPKYLIIHLKRVNFIEKNGSIIGTEKNNSLIQIDDILTINNINYRLNSIGCHYELDRESGHYLAYVKNDKWYLINDSKVEIVDSIDKNSTYVAVYSKIN</sequence>
<dbReference type="VEuPathDB" id="MicrosporidiaDB:H312_01408"/>
<dbReference type="Pfam" id="PF00443">
    <property type="entry name" value="UCH"/>
    <property type="match status" value="1"/>
</dbReference>
<dbReference type="PANTHER" id="PTHR21646:SF46">
    <property type="entry name" value="UBIQUITIN CARBOXYL-TERMINAL HYDROLASE"/>
    <property type="match status" value="1"/>
</dbReference>
<protein>
    <recommendedName>
        <fullName evidence="1">USP domain-containing protein</fullName>
    </recommendedName>
</protein>
<evidence type="ECO:0000259" key="1">
    <source>
        <dbReference type="PROSITE" id="PS50235"/>
    </source>
</evidence>
<dbReference type="InterPro" id="IPR028889">
    <property type="entry name" value="USP"/>
</dbReference>
<accession>A0A059F1N7</accession>
<dbReference type="EMBL" id="KK365148">
    <property type="protein sequence ID" value="KCZ81198.1"/>
    <property type="molecule type" value="Genomic_DNA"/>
</dbReference>
<dbReference type="InterPro" id="IPR001394">
    <property type="entry name" value="Peptidase_C19_UCH"/>
</dbReference>
<dbReference type="PANTHER" id="PTHR21646">
    <property type="entry name" value="UBIQUITIN CARBOXYL-TERMINAL HYDROLASE"/>
    <property type="match status" value="1"/>
</dbReference>
<dbReference type="Gene3D" id="3.90.70.10">
    <property type="entry name" value="Cysteine proteinases"/>
    <property type="match status" value="2"/>
</dbReference>
<dbReference type="GO" id="GO:0016579">
    <property type="term" value="P:protein deubiquitination"/>
    <property type="evidence" value="ECO:0007669"/>
    <property type="project" value="InterPro"/>
</dbReference>